<keyword evidence="6" id="KW-1185">Reference proteome</keyword>
<dbReference type="PANTHER" id="PTHR30146:SF109">
    <property type="entry name" value="HTH-TYPE TRANSCRIPTIONAL REGULATOR GALS"/>
    <property type="match status" value="1"/>
</dbReference>
<dbReference type="eggNOG" id="COG1609">
    <property type="taxonomic scope" value="Bacteria"/>
</dbReference>
<name>B2VH88_ERWT9</name>
<dbReference type="KEGG" id="eta:ETA_05990"/>
<dbReference type="HOGENOM" id="CLU_037628_6_0_6"/>
<feature type="domain" description="HTH lacI-type" evidence="4">
    <location>
        <begin position="9"/>
        <end position="64"/>
    </location>
</feature>
<accession>B2VH88</accession>
<dbReference type="GO" id="GO:0000976">
    <property type="term" value="F:transcription cis-regulatory region binding"/>
    <property type="evidence" value="ECO:0007669"/>
    <property type="project" value="TreeGrafter"/>
</dbReference>
<dbReference type="InterPro" id="IPR028082">
    <property type="entry name" value="Peripla_BP_I"/>
</dbReference>
<protein>
    <submittedName>
        <fullName evidence="5">LacI-family transcriptional regulator</fullName>
    </submittedName>
</protein>
<dbReference type="Proteomes" id="UP000001726">
    <property type="component" value="Chromosome"/>
</dbReference>
<evidence type="ECO:0000313" key="6">
    <source>
        <dbReference type="Proteomes" id="UP000001726"/>
    </source>
</evidence>
<dbReference type="AlphaFoldDB" id="B2VH88"/>
<dbReference type="GO" id="GO:0003700">
    <property type="term" value="F:DNA-binding transcription factor activity"/>
    <property type="evidence" value="ECO:0007669"/>
    <property type="project" value="TreeGrafter"/>
</dbReference>
<dbReference type="SUPFAM" id="SSF53822">
    <property type="entry name" value="Periplasmic binding protein-like I"/>
    <property type="match status" value="1"/>
</dbReference>
<dbReference type="Pfam" id="PF13377">
    <property type="entry name" value="Peripla_BP_3"/>
    <property type="match status" value="1"/>
</dbReference>
<sequence length="337" mass="37237">MPKQINQRATRADVAKEAGTSVAVVSYVVNNGPRPVALATRERVLAAIKKTGYRPNNVARALASGTTKTYGLVVPNVNNAFIASLAHELQQEALANDMVMLLGDAGDDRKRELQLINNLLSQQINGLIYISVDRHPYIDVLQASGTPFVMLDRVDPSLQVNVLRVDEREAARQVTSHLLSHGYQDVGIICGPLERLNSQDRLHGWREALAEYGVHERPEWVFSTPYTREGGYTAAKRMLESGTLPRALFATNEAQAIGCIRALYEHGVRVPEQIALVCFNGTDQSAYHLPSLTTVRQPVREMAKAAIKMLVNWKGETTLREFSHQLEIGESCGCRPS</sequence>
<dbReference type="STRING" id="465817.ETA_05990"/>
<gene>
    <name evidence="5" type="ordered locus">ETA_05990</name>
</gene>
<organism evidence="5 6">
    <name type="scientific">Erwinia tasmaniensis (strain DSM 17950 / CFBP 7177 / CIP 109463 / NCPPB 4357 / Et1/99)</name>
    <dbReference type="NCBI Taxonomy" id="465817"/>
    <lineage>
        <taxon>Bacteria</taxon>
        <taxon>Pseudomonadati</taxon>
        <taxon>Pseudomonadota</taxon>
        <taxon>Gammaproteobacteria</taxon>
        <taxon>Enterobacterales</taxon>
        <taxon>Erwiniaceae</taxon>
        <taxon>Erwinia</taxon>
    </lineage>
</organism>
<dbReference type="CDD" id="cd06267">
    <property type="entry name" value="PBP1_LacI_sugar_binding-like"/>
    <property type="match status" value="1"/>
</dbReference>
<dbReference type="CDD" id="cd01392">
    <property type="entry name" value="HTH_LacI"/>
    <property type="match status" value="1"/>
</dbReference>
<dbReference type="SUPFAM" id="SSF47413">
    <property type="entry name" value="lambda repressor-like DNA-binding domains"/>
    <property type="match status" value="1"/>
</dbReference>
<dbReference type="OrthoDB" id="6790885at2"/>
<dbReference type="Gene3D" id="3.40.50.2300">
    <property type="match status" value="2"/>
</dbReference>
<dbReference type="SMART" id="SM00354">
    <property type="entry name" value="HTH_LACI"/>
    <property type="match status" value="1"/>
</dbReference>
<evidence type="ECO:0000256" key="2">
    <source>
        <dbReference type="ARBA" id="ARBA00023125"/>
    </source>
</evidence>
<keyword evidence="1" id="KW-0805">Transcription regulation</keyword>
<dbReference type="InterPro" id="IPR046335">
    <property type="entry name" value="LacI/GalR-like_sensor"/>
</dbReference>
<keyword evidence="3" id="KW-0804">Transcription</keyword>
<dbReference type="Pfam" id="PF00356">
    <property type="entry name" value="LacI"/>
    <property type="match status" value="1"/>
</dbReference>
<keyword evidence="2" id="KW-0238">DNA-binding</keyword>
<evidence type="ECO:0000256" key="3">
    <source>
        <dbReference type="ARBA" id="ARBA00023163"/>
    </source>
</evidence>
<evidence type="ECO:0000256" key="1">
    <source>
        <dbReference type="ARBA" id="ARBA00023015"/>
    </source>
</evidence>
<dbReference type="InterPro" id="IPR000843">
    <property type="entry name" value="HTH_LacI"/>
</dbReference>
<evidence type="ECO:0000313" key="5">
    <source>
        <dbReference type="EMBL" id="CAO95645.1"/>
    </source>
</evidence>
<dbReference type="RefSeq" id="WP_012440348.1">
    <property type="nucleotide sequence ID" value="NC_010694.1"/>
</dbReference>
<dbReference type="Gene3D" id="1.10.260.40">
    <property type="entry name" value="lambda repressor-like DNA-binding domains"/>
    <property type="match status" value="1"/>
</dbReference>
<dbReference type="EMBL" id="CU468135">
    <property type="protein sequence ID" value="CAO95645.1"/>
    <property type="molecule type" value="Genomic_DNA"/>
</dbReference>
<reference evidence="5 6" key="1">
    <citation type="journal article" date="2008" name="Environ. Microbiol.">
        <title>The genome of Erwinia tasmaniensis strain Et1/99, a non-pathogenic bacterium in the genus Erwinia.</title>
        <authorList>
            <person name="Kube M."/>
            <person name="Migdoll A.M."/>
            <person name="Mueller I."/>
            <person name="Kuhl H."/>
            <person name="Beck A."/>
            <person name="Reinhardt R."/>
            <person name="Geider K."/>
        </authorList>
    </citation>
    <scope>NUCLEOTIDE SEQUENCE [LARGE SCALE GENOMIC DNA]</scope>
    <source>
        <strain evidence="6">DSM 17950 / CFBP 7177 / CIP 109463 / NCPPB 4357 / Et1/99</strain>
    </source>
</reference>
<dbReference type="InterPro" id="IPR010982">
    <property type="entry name" value="Lambda_DNA-bd_dom_sf"/>
</dbReference>
<evidence type="ECO:0000259" key="4">
    <source>
        <dbReference type="PROSITE" id="PS50932"/>
    </source>
</evidence>
<dbReference type="PROSITE" id="PS50932">
    <property type="entry name" value="HTH_LACI_2"/>
    <property type="match status" value="1"/>
</dbReference>
<proteinExistence type="predicted"/>
<dbReference type="PANTHER" id="PTHR30146">
    <property type="entry name" value="LACI-RELATED TRANSCRIPTIONAL REPRESSOR"/>
    <property type="match status" value="1"/>
</dbReference>